<evidence type="ECO:0000259" key="1">
    <source>
        <dbReference type="Pfam" id="PF00561"/>
    </source>
</evidence>
<dbReference type="GeneID" id="63823236"/>
<proteinExistence type="predicted"/>
<name>A0A165G9F0_9APHY</name>
<dbReference type="OrthoDB" id="408373at2759"/>
<protein>
    <submittedName>
        <fullName evidence="2">Alpha/beta-hydrolase</fullName>
    </submittedName>
</protein>
<dbReference type="SUPFAM" id="SSF53474">
    <property type="entry name" value="alpha/beta-Hydrolases"/>
    <property type="match status" value="1"/>
</dbReference>
<dbReference type="EMBL" id="KV427610">
    <property type="protein sequence ID" value="KZT10020.1"/>
    <property type="molecule type" value="Genomic_DNA"/>
</dbReference>
<dbReference type="Pfam" id="PF00561">
    <property type="entry name" value="Abhydrolase_1"/>
    <property type="match status" value="1"/>
</dbReference>
<dbReference type="InterPro" id="IPR000073">
    <property type="entry name" value="AB_hydrolase_1"/>
</dbReference>
<sequence>MWQRLVKLSERDASCGAFTVSPGIAAHTPSRSWEAVYPRTSIHLEQRTVLISPCFTMSKPITREVIVQSSDRTPIWADATGSPTNPALVLIHGLAGTALGFDKQVADERLIEKVFVVRYEMRGHGRSGMPLELADYASKQHAEDFKAVCEAFGVIKPVLFGWSIGAAIAVDIAEYLGPEYLSGVIYCGGPTLSLSLCTVTIPSSWMPFMSYVTSSDGNVAARFASRFVESCIFDHERLLPWPIKLQWMAGFGIQPPVVRQLSTGREQQEGRWKREAHGWPVMLIHGTEDEHCIPEVVIAQAKEIYDNVEVHLLERVGHSPHFERPMEVNALIVAFMEKLRVP</sequence>
<dbReference type="PANTHER" id="PTHR43798:SF28">
    <property type="entry name" value="AB HYDROLASE-1 DOMAIN-CONTAINING PROTEIN"/>
    <property type="match status" value="1"/>
</dbReference>
<dbReference type="RefSeq" id="XP_040767760.1">
    <property type="nucleotide sequence ID" value="XM_040906207.1"/>
</dbReference>
<evidence type="ECO:0000313" key="3">
    <source>
        <dbReference type="Proteomes" id="UP000076871"/>
    </source>
</evidence>
<dbReference type="PANTHER" id="PTHR43798">
    <property type="entry name" value="MONOACYLGLYCEROL LIPASE"/>
    <property type="match status" value="1"/>
</dbReference>
<accession>A0A165G9F0</accession>
<keyword evidence="2" id="KW-0378">Hydrolase</keyword>
<dbReference type="AlphaFoldDB" id="A0A165G9F0"/>
<reference evidence="2 3" key="1">
    <citation type="journal article" date="2016" name="Mol. Biol. Evol.">
        <title>Comparative Genomics of Early-Diverging Mushroom-Forming Fungi Provides Insights into the Origins of Lignocellulose Decay Capabilities.</title>
        <authorList>
            <person name="Nagy L.G."/>
            <person name="Riley R."/>
            <person name="Tritt A."/>
            <person name="Adam C."/>
            <person name="Daum C."/>
            <person name="Floudas D."/>
            <person name="Sun H."/>
            <person name="Yadav J.S."/>
            <person name="Pangilinan J."/>
            <person name="Larsson K.H."/>
            <person name="Matsuura K."/>
            <person name="Barry K."/>
            <person name="Labutti K."/>
            <person name="Kuo R."/>
            <person name="Ohm R.A."/>
            <person name="Bhattacharya S.S."/>
            <person name="Shirouzu T."/>
            <person name="Yoshinaga Y."/>
            <person name="Martin F.M."/>
            <person name="Grigoriev I.V."/>
            <person name="Hibbett D.S."/>
        </authorList>
    </citation>
    <scope>NUCLEOTIDE SEQUENCE [LARGE SCALE GENOMIC DNA]</scope>
    <source>
        <strain evidence="2 3">93-53</strain>
    </source>
</reference>
<evidence type="ECO:0000313" key="2">
    <source>
        <dbReference type="EMBL" id="KZT10020.1"/>
    </source>
</evidence>
<dbReference type="GO" id="GO:0016020">
    <property type="term" value="C:membrane"/>
    <property type="evidence" value="ECO:0007669"/>
    <property type="project" value="TreeGrafter"/>
</dbReference>
<dbReference type="InterPro" id="IPR029058">
    <property type="entry name" value="AB_hydrolase_fold"/>
</dbReference>
<dbReference type="InterPro" id="IPR050266">
    <property type="entry name" value="AB_hydrolase_sf"/>
</dbReference>
<dbReference type="Proteomes" id="UP000076871">
    <property type="component" value="Unassembled WGS sequence"/>
</dbReference>
<dbReference type="GO" id="GO:0016787">
    <property type="term" value="F:hydrolase activity"/>
    <property type="evidence" value="ECO:0007669"/>
    <property type="project" value="UniProtKB-KW"/>
</dbReference>
<keyword evidence="3" id="KW-1185">Reference proteome</keyword>
<gene>
    <name evidence="2" type="ORF">LAESUDRAFT_694566</name>
</gene>
<dbReference type="InParanoid" id="A0A165G9F0"/>
<feature type="domain" description="AB hydrolase-1" evidence="1">
    <location>
        <begin position="86"/>
        <end position="325"/>
    </location>
</feature>
<dbReference type="STRING" id="1314785.A0A165G9F0"/>
<dbReference type="Gene3D" id="3.40.50.1820">
    <property type="entry name" value="alpha/beta hydrolase"/>
    <property type="match status" value="1"/>
</dbReference>
<organism evidence="2 3">
    <name type="scientific">Laetiporus sulphureus 93-53</name>
    <dbReference type="NCBI Taxonomy" id="1314785"/>
    <lineage>
        <taxon>Eukaryota</taxon>
        <taxon>Fungi</taxon>
        <taxon>Dikarya</taxon>
        <taxon>Basidiomycota</taxon>
        <taxon>Agaricomycotina</taxon>
        <taxon>Agaricomycetes</taxon>
        <taxon>Polyporales</taxon>
        <taxon>Laetiporus</taxon>
    </lineage>
</organism>